<evidence type="ECO:0000256" key="2">
    <source>
        <dbReference type="SAM" id="SignalP"/>
    </source>
</evidence>
<feature type="chain" id="PRO_5002673956" evidence="2">
    <location>
        <begin position="20"/>
        <end position="72"/>
    </location>
</feature>
<evidence type="ECO:0000313" key="3">
    <source>
        <dbReference type="EMBL" id="CAM92112.1"/>
    </source>
</evidence>
<dbReference type="EMBL" id="AM706421">
    <property type="protein sequence ID" value="CAM92112.1"/>
    <property type="molecule type" value="mRNA"/>
</dbReference>
<evidence type="ECO:0000256" key="1">
    <source>
        <dbReference type="SAM" id="MobiDB-lite"/>
    </source>
</evidence>
<feature type="signal peptide" evidence="2">
    <location>
        <begin position="1"/>
        <end position="19"/>
    </location>
</feature>
<proteinExistence type="evidence at transcript level"/>
<protein>
    <submittedName>
        <fullName evidence="3">Uncharacterized protein</fullName>
    </submittedName>
</protein>
<reference evidence="3" key="1">
    <citation type="journal article" date="2007" name="BMC Genomics">
        <title>Analysis of the immune-inducible transcriptome from microbial stress resistant, rat-tailed maggots of the drone fly Eristalis tenax.</title>
        <authorList>
            <person name="Altincicek B."/>
            <person name="Vilcinskas A."/>
        </authorList>
    </citation>
    <scope>NUCLEOTIDE SEQUENCE</scope>
    <source>
        <strain evidence="3">13</strain>
    </source>
</reference>
<feature type="region of interest" description="Disordered" evidence="1">
    <location>
        <begin position="24"/>
        <end position="72"/>
    </location>
</feature>
<keyword evidence="2" id="KW-0732">Signal</keyword>
<accession>A4VBA3</accession>
<organism evidence="3">
    <name type="scientific">Eristalis tenax</name>
    <name type="common">Drone fly</name>
    <name type="synonym">Musca tenax</name>
    <dbReference type="NCBI Taxonomy" id="198635"/>
    <lineage>
        <taxon>Eukaryota</taxon>
        <taxon>Metazoa</taxon>
        <taxon>Ecdysozoa</taxon>
        <taxon>Arthropoda</taxon>
        <taxon>Hexapoda</taxon>
        <taxon>Insecta</taxon>
        <taxon>Pterygota</taxon>
        <taxon>Neoptera</taxon>
        <taxon>Endopterygota</taxon>
        <taxon>Diptera</taxon>
        <taxon>Brachycera</taxon>
        <taxon>Muscomorpha</taxon>
        <taxon>Syrphoidea</taxon>
        <taxon>Syrphidae</taxon>
        <taxon>Eristalinae</taxon>
        <taxon>Eristalini</taxon>
        <taxon>Eristalis</taxon>
    </lineage>
</organism>
<sequence>MNFKALFAIIFGLFAIAAANPAARNHLPPQGPSWPRPGPSTWPRPGPSTWPRPGPFSPSTGPFNPNPRPIHF</sequence>
<feature type="compositionally biased region" description="Pro residues" evidence="1">
    <location>
        <begin position="29"/>
        <end position="56"/>
    </location>
</feature>
<name>A4VBA3_ERITN</name>
<dbReference type="AlphaFoldDB" id="A4VBA3"/>